<reference evidence="3 4" key="1">
    <citation type="journal article" date="2012" name="J. Bacteriol.">
        <title>Genome Sequence of Fibrella aestuarina BUZ 2T, a Filamentous Marine Bacterium.</title>
        <authorList>
            <person name="Filippini M."/>
            <person name="Qi W."/>
            <person name="Blom J."/>
            <person name="Goesmann A."/>
            <person name="Smits T.H."/>
            <person name="Bagheri H.C."/>
        </authorList>
    </citation>
    <scope>NUCLEOTIDE SEQUENCE [LARGE SCALE GENOMIC DNA]</scope>
    <source>
        <strain evidence="4">BUZ 2T</strain>
    </source>
</reference>
<dbReference type="EMBL" id="HE796683">
    <property type="protein sequence ID" value="CCH00965.1"/>
    <property type="molecule type" value="Genomic_DNA"/>
</dbReference>
<sequence>MAQTTDTTRQRPVIRPTPPDTLPPVDSAANDMEELVDSLAPAVDTLTVSAAAQAEINKIIPKKATIRSVILPGWGQFYNRQKWKIPVIYAGFGTFAYFIITYTGNYQEYLAGYQEAYNLKTVPGQDPGRTKTAIVKGRELNLNQLKQGTDFWRRWRDYNYIFTALFYGLNIVDANVSAHLKTFDVSDSLTLKYAPTLIPTSAVSFVPGIKLTMVIK</sequence>
<gene>
    <name evidence="3" type="ORF">FAES_2956</name>
</gene>
<dbReference type="InterPro" id="IPR043738">
    <property type="entry name" value="DUF5683"/>
</dbReference>
<name>I0KA12_9BACT</name>
<keyword evidence="4" id="KW-1185">Reference proteome</keyword>
<evidence type="ECO:0000313" key="3">
    <source>
        <dbReference type="EMBL" id="CCH00965.1"/>
    </source>
</evidence>
<evidence type="ECO:0000313" key="4">
    <source>
        <dbReference type="Proteomes" id="UP000011058"/>
    </source>
</evidence>
<dbReference type="PATRIC" id="fig|1166018.3.peg.4725"/>
<dbReference type="Proteomes" id="UP000011058">
    <property type="component" value="Chromosome"/>
</dbReference>
<dbReference type="HOGENOM" id="CLU_060256_1_0_10"/>
<proteinExistence type="predicted"/>
<feature type="region of interest" description="Disordered" evidence="1">
    <location>
        <begin position="1"/>
        <end position="25"/>
    </location>
</feature>
<dbReference type="eggNOG" id="ENOG502ZCD0">
    <property type="taxonomic scope" value="Bacteria"/>
</dbReference>
<dbReference type="STRING" id="1166018.FAES_2956"/>
<dbReference type="KEGG" id="fae:FAES_2956"/>
<dbReference type="AlphaFoldDB" id="I0KA12"/>
<feature type="domain" description="DUF5683" evidence="2">
    <location>
        <begin position="58"/>
        <end position="213"/>
    </location>
</feature>
<accession>I0KA12</accession>
<organism evidence="3 4">
    <name type="scientific">Fibrella aestuarina BUZ 2</name>
    <dbReference type="NCBI Taxonomy" id="1166018"/>
    <lineage>
        <taxon>Bacteria</taxon>
        <taxon>Pseudomonadati</taxon>
        <taxon>Bacteroidota</taxon>
        <taxon>Cytophagia</taxon>
        <taxon>Cytophagales</taxon>
        <taxon>Spirosomataceae</taxon>
        <taxon>Fibrella</taxon>
    </lineage>
</organism>
<protein>
    <recommendedName>
        <fullName evidence="2">DUF5683 domain-containing protein</fullName>
    </recommendedName>
</protein>
<evidence type="ECO:0000259" key="2">
    <source>
        <dbReference type="Pfam" id="PF18935"/>
    </source>
</evidence>
<evidence type="ECO:0000256" key="1">
    <source>
        <dbReference type="SAM" id="MobiDB-lite"/>
    </source>
</evidence>
<dbReference type="Pfam" id="PF18935">
    <property type="entry name" value="DUF5683"/>
    <property type="match status" value="1"/>
</dbReference>